<comment type="caution">
    <text evidence="2">The sequence shown here is derived from an EMBL/GenBank/DDBJ whole genome shotgun (WGS) entry which is preliminary data.</text>
</comment>
<dbReference type="AlphaFoldDB" id="A0A0B2UPA6"/>
<accession>A0A0B2UPA6</accession>
<evidence type="ECO:0000256" key="1">
    <source>
        <dbReference type="SAM" id="SignalP"/>
    </source>
</evidence>
<reference evidence="2 3" key="1">
    <citation type="submission" date="2014-11" db="EMBL/GenBank/DDBJ databases">
        <title>Genetic blueprint of the zoonotic pathogen Toxocara canis.</title>
        <authorList>
            <person name="Zhu X.-Q."/>
            <person name="Korhonen P.K."/>
            <person name="Cai H."/>
            <person name="Young N.D."/>
            <person name="Nejsum P."/>
            <person name="von Samson-Himmelstjerna G."/>
            <person name="Boag P.R."/>
            <person name="Tan P."/>
            <person name="Li Q."/>
            <person name="Min J."/>
            <person name="Yang Y."/>
            <person name="Wang X."/>
            <person name="Fang X."/>
            <person name="Hall R.S."/>
            <person name="Hofmann A."/>
            <person name="Sternberg P.W."/>
            <person name="Jex A.R."/>
            <person name="Gasser R.B."/>
        </authorList>
    </citation>
    <scope>NUCLEOTIDE SEQUENCE [LARGE SCALE GENOMIC DNA]</scope>
    <source>
        <strain evidence="2">PN_DK_2014</strain>
    </source>
</reference>
<dbReference type="Proteomes" id="UP000031036">
    <property type="component" value="Unassembled WGS sequence"/>
</dbReference>
<feature type="signal peptide" evidence="1">
    <location>
        <begin position="1"/>
        <end position="17"/>
    </location>
</feature>
<dbReference type="EMBL" id="JPKZ01022562">
    <property type="protein sequence ID" value="KHN71218.1"/>
    <property type="molecule type" value="Genomic_DNA"/>
</dbReference>
<dbReference type="OMA" id="RSGGHPM"/>
<sequence>MRVVIFTFFALMPIISALDCRKFSFAPACRGIMLKRSDSPSMPTEAGIFSAVAASEAELEVLKWLAAEAESQGIDCLSLDWIKSRLIEHKTNKRFAHFSSFA</sequence>
<feature type="chain" id="PRO_5002077462" evidence="1">
    <location>
        <begin position="18"/>
        <end position="102"/>
    </location>
</feature>
<evidence type="ECO:0000313" key="3">
    <source>
        <dbReference type="Proteomes" id="UP000031036"/>
    </source>
</evidence>
<keyword evidence="3" id="KW-1185">Reference proteome</keyword>
<gene>
    <name evidence="2" type="primary">C02F12.3</name>
    <name evidence="2" type="ORF">Tcan_08101</name>
</gene>
<proteinExistence type="predicted"/>
<protein>
    <submittedName>
        <fullName evidence="2">Uncharacterized protein C02F12.3</fullName>
    </submittedName>
</protein>
<evidence type="ECO:0000313" key="2">
    <source>
        <dbReference type="EMBL" id="KHN71218.1"/>
    </source>
</evidence>
<dbReference type="OrthoDB" id="5807133at2759"/>
<organism evidence="2 3">
    <name type="scientific">Toxocara canis</name>
    <name type="common">Canine roundworm</name>
    <dbReference type="NCBI Taxonomy" id="6265"/>
    <lineage>
        <taxon>Eukaryota</taxon>
        <taxon>Metazoa</taxon>
        <taxon>Ecdysozoa</taxon>
        <taxon>Nematoda</taxon>
        <taxon>Chromadorea</taxon>
        <taxon>Rhabditida</taxon>
        <taxon>Spirurina</taxon>
        <taxon>Ascaridomorpha</taxon>
        <taxon>Ascaridoidea</taxon>
        <taxon>Toxocaridae</taxon>
        <taxon>Toxocara</taxon>
    </lineage>
</organism>
<keyword evidence="1" id="KW-0732">Signal</keyword>
<name>A0A0B2UPA6_TOXCA</name>